<dbReference type="PANTHER" id="PTHR45631:SF202">
    <property type="entry name" value="SENESCENCE-INDUCED RECEPTOR-LIKE SERINE_THREONINE-PROTEIN KINASE"/>
    <property type="match status" value="1"/>
</dbReference>
<proteinExistence type="predicted"/>
<dbReference type="GO" id="GO:0016020">
    <property type="term" value="C:membrane"/>
    <property type="evidence" value="ECO:0007669"/>
    <property type="project" value="UniProtKB-SubCell"/>
</dbReference>
<accession>A0A2U1N9I4</accession>
<evidence type="ECO:0000313" key="5">
    <source>
        <dbReference type="Proteomes" id="UP000245207"/>
    </source>
</evidence>
<gene>
    <name evidence="4" type="ORF">CTI12_AA291320</name>
</gene>
<dbReference type="InterPro" id="IPR024788">
    <property type="entry name" value="Malectin-like_Carb-bd_dom"/>
</dbReference>
<dbReference type="PANTHER" id="PTHR45631">
    <property type="entry name" value="OS07G0107800 PROTEIN-RELATED"/>
    <property type="match status" value="1"/>
</dbReference>
<comment type="caution">
    <text evidence="4">The sequence shown here is derived from an EMBL/GenBank/DDBJ whole genome shotgun (WGS) entry which is preliminary data.</text>
</comment>
<dbReference type="Proteomes" id="UP000245207">
    <property type="component" value="Unassembled WGS sequence"/>
</dbReference>
<keyword evidence="4" id="KW-0808">Transferase</keyword>
<comment type="subcellular location">
    <subcellularLocation>
        <location evidence="1">Membrane</location>
        <topology evidence="1">Single-pass membrane protein</topology>
    </subcellularLocation>
</comment>
<evidence type="ECO:0000256" key="1">
    <source>
        <dbReference type="ARBA" id="ARBA00004167"/>
    </source>
</evidence>
<keyword evidence="4" id="KW-0418">Kinase</keyword>
<name>A0A2U1N9I4_ARTAN</name>
<reference evidence="4 5" key="1">
    <citation type="journal article" date="2018" name="Mol. Plant">
        <title>The genome of Artemisia annua provides insight into the evolution of Asteraceae family and artemisinin biosynthesis.</title>
        <authorList>
            <person name="Shen Q."/>
            <person name="Zhang L."/>
            <person name="Liao Z."/>
            <person name="Wang S."/>
            <person name="Yan T."/>
            <person name="Shi P."/>
            <person name="Liu M."/>
            <person name="Fu X."/>
            <person name="Pan Q."/>
            <person name="Wang Y."/>
            <person name="Lv Z."/>
            <person name="Lu X."/>
            <person name="Zhang F."/>
            <person name="Jiang W."/>
            <person name="Ma Y."/>
            <person name="Chen M."/>
            <person name="Hao X."/>
            <person name="Li L."/>
            <person name="Tang Y."/>
            <person name="Lv G."/>
            <person name="Zhou Y."/>
            <person name="Sun X."/>
            <person name="Brodelius P.E."/>
            <person name="Rose J.K.C."/>
            <person name="Tang K."/>
        </authorList>
    </citation>
    <scope>NUCLEOTIDE SEQUENCE [LARGE SCALE GENOMIC DNA]</scope>
    <source>
        <strain evidence="5">cv. Huhao1</strain>
        <tissue evidence="4">Leaf</tissue>
    </source>
</reference>
<feature type="region of interest" description="Disordered" evidence="2">
    <location>
        <begin position="345"/>
        <end position="383"/>
    </location>
</feature>
<evidence type="ECO:0000256" key="2">
    <source>
        <dbReference type="SAM" id="MobiDB-lite"/>
    </source>
</evidence>
<keyword evidence="4" id="KW-0812">Transmembrane</keyword>
<sequence length="383" mass="43758">MVHTQFDQSGFISIDCGIASGSEYTDNKTGINYVSDASFKDRVGPRKILPGYNSPNLDFQLTTLTFFPNNQKIFYTFRPGYGKCNKYLTRARFYLWELRFLSLSLSLPMDYEIIHVTSTGYIYVCLVDIGLGNPFISALELRLLDSSMINASPNTESVQQSRKLQDLEEMIFTKEDATQNEELKIVTAHPNNGIVRPVLEENIKFEFWELCLDVLKRYRFAGEDNEEAHEHISRVSEIIDLFQAPRVSRDDIMMMAFPFSLKGKALTWENQETIWGIKMEYDGVLKSHESAIRKLEAQVGNLAKTIKERGAGELPSTTETNPRDLAHAITTRIGLNYKEAYPTMTDNEKATPSNDLDKSTPVTDEIRTKPYVSPVPFPRRMRK</sequence>
<evidence type="ECO:0000313" key="4">
    <source>
        <dbReference type="EMBL" id="PWA70163.1"/>
    </source>
</evidence>
<keyword evidence="5" id="KW-1185">Reference proteome</keyword>
<organism evidence="4 5">
    <name type="scientific">Artemisia annua</name>
    <name type="common">Sweet wormwood</name>
    <dbReference type="NCBI Taxonomy" id="35608"/>
    <lineage>
        <taxon>Eukaryota</taxon>
        <taxon>Viridiplantae</taxon>
        <taxon>Streptophyta</taxon>
        <taxon>Embryophyta</taxon>
        <taxon>Tracheophyta</taxon>
        <taxon>Spermatophyta</taxon>
        <taxon>Magnoliopsida</taxon>
        <taxon>eudicotyledons</taxon>
        <taxon>Gunneridae</taxon>
        <taxon>Pentapetalae</taxon>
        <taxon>asterids</taxon>
        <taxon>campanulids</taxon>
        <taxon>Asterales</taxon>
        <taxon>Asteraceae</taxon>
        <taxon>Asteroideae</taxon>
        <taxon>Anthemideae</taxon>
        <taxon>Artemisiinae</taxon>
        <taxon>Artemisia</taxon>
    </lineage>
</organism>
<keyword evidence="4" id="KW-0472">Membrane</keyword>
<evidence type="ECO:0000259" key="3">
    <source>
        <dbReference type="Pfam" id="PF12819"/>
    </source>
</evidence>
<dbReference type="EMBL" id="PKPP01003294">
    <property type="protein sequence ID" value="PWA70163.1"/>
    <property type="molecule type" value="Genomic_DNA"/>
</dbReference>
<dbReference type="OrthoDB" id="1429720at2759"/>
<feature type="domain" description="Malectin-like" evidence="3">
    <location>
        <begin position="14"/>
        <end position="159"/>
    </location>
</feature>
<dbReference type="Pfam" id="PF12819">
    <property type="entry name" value="Malectin_like"/>
    <property type="match status" value="1"/>
</dbReference>
<dbReference type="GO" id="GO:0016301">
    <property type="term" value="F:kinase activity"/>
    <property type="evidence" value="ECO:0007669"/>
    <property type="project" value="UniProtKB-KW"/>
</dbReference>
<dbReference type="STRING" id="35608.A0A2U1N9I4"/>
<protein>
    <submittedName>
        <fullName evidence="4">Leucine-rich repeat transmembrane protein kinase protein</fullName>
    </submittedName>
</protein>
<dbReference type="AlphaFoldDB" id="A0A2U1N9I4"/>